<reference evidence="2 3" key="1">
    <citation type="submission" date="2020-11" db="EMBL/GenBank/DDBJ databases">
        <title>Sequencing the genomes of 1000 actinobacteria strains.</title>
        <authorList>
            <person name="Klenk H.-P."/>
        </authorList>
    </citation>
    <scope>NUCLEOTIDE SEQUENCE [LARGE SCALE GENOMIC DNA]</scope>
    <source>
        <strain evidence="2 3">DSM 101692</strain>
    </source>
</reference>
<name>A0ABS0JDF4_9ACTN</name>
<evidence type="ECO:0000313" key="2">
    <source>
        <dbReference type="EMBL" id="MBG6065009.1"/>
    </source>
</evidence>
<feature type="compositionally biased region" description="Polar residues" evidence="1">
    <location>
        <begin position="23"/>
        <end position="35"/>
    </location>
</feature>
<keyword evidence="3" id="KW-1185">Reference proteome</keyword>
<organism evidence="2 3">
    <name type="scientific">Micromonospora ureilytica</name>
    <dbReference type="NCBI Taxonomy" id="709868"/>
    <lineage>
        <taxon>Bacteria</taxon>
        <taxon>Bacillati</taxon>
        <taxon>Actinomycetota</taxon>
        <taxon>Actinomycetes</taxon>
        <taxon>Micromonosporales</taxon>
        <taxon>Micromonosporaceae</taxon>
        <taxon>Micromonospora</taxon>
    </lineage>
</organism>
<dbReference type="RefSeq" id="WP_196926110.1">
    <property type="nucleotide sequence ID" value="NZ_CP108567.1"/>
</dbReference>
<sequence length="71" mass="7488">MSRAHASISGQTRQIVDRDGPPTGNTSPQDRSVNTAGGDAQVETQPSAMSRSPVCNELDTSSIAEQLECDQ</sequence>
<dbReference type="Proteomes" id="UP000614915">
    <property type="component" value="Unassembled WGS sequence"/>
</dbReference>
<accession>A0ABS0JDF4</accession>
<evidence type="ECO:0000313" key="3">
    <source>
        <dbReference type="Proteomes" id="UP000614915"/>
    </source>
</evidence>
<dbReference type="EMBL" id="JADOTX010000001">
    <property type="protein sequence ID" value="MBG6065009.1"/>
    <property type="molecule type" value="Genomic_DNA"/>
</dbReference>
<gene>
    <name evidence="2" type="ORF">IW248_001296</name>
</gene>
<protein>
    <submittedName>
        <fullName evidence="2">Uncharacterized protein</fullName>
    </submittedName>
</protein>
<comment type="caution">
    <text evidence="2">The sequence shown here is derived from an EMBL/GenBank/DDBJ whole genome shotgun (WGS) entry which is preliminary data.</text>
</comment>
<feature type="region of interest" description="Disordered" evidence="1">
    <location>
        <begin position="1"/>
        <end position="71"/>
    </location>
</feature>
<evidence type="ECO:0000256" key="1">
    <source>
        <dbReference type="SAM" id="MobiDB-lite"/>
    </source>
</evidence>
<proteinExistence type="predicted"/>